<dbReference type="AlphaFoldDB" id="D5PFC5"/>
<dbReference type="InterPro" id="IPR031876">
    <property type="entry name" value="DUF4760"/>
</dbReference>
<dbReference type="Pfam" id="PF15956">
    <property type="entry name" value="DUF4760"/>
    <property type="match status" value="1"/>
</dbReference>
<comment type="caution">
    <text evidence="1">The sequence shown here is derived from an EMBL/GenBank/DDBJ whole genome shotgun (WGS) entry which is preliminary data.</text>
</comment>
<protein>
    <submittedName>
        <fullName evidence="1">Uncharacterized protein</fullName>
    </submittedName>
</protein>
<evidence type="ECO:0000313" key="2">
    <source>
        <dbReference type="Proteomes" id="UP000003653"/>
    </source>
</evidence>
<gene>
    <name evidence="1" type="ORF">HMPREF0591_4873</name>
</gene>
<name>D5PFC5_9MYCO</name>
<dbReference type="EMBL" id="ADNV01000332">
    <property type="protein sequence ID" value="EFG75195.1"/>
    <property type="molecule type" value="Genomic_DNA"/>
</dbReference>
<dbReference type="HOGENOM" id="CLU_1935728_0_0_11"/>
<keyword evidence="2" id="KW-1185">Reference proteome</keyword>
<reference evidence="1 2" key="1">
    <citation type="submission" date="2010-04" db="EMBL/GenBank/DDBJ databases">
        <authorList>
            <person name="Muzny D."/>
            <person name="Qin X."/>
            <person name="Deng J."/>
            <person name="Jiang H."/>
            <person name="Liu Y."/>
            <person name="Qu J."/>
            <person name="Song X.-Z."/>
            <person name="Zhang L."/>
            <person name="Thornton R."/>
            <person name="Coyle M."/>
            <person name="Francisco L."/>
            <person name="Jackson L."/>
            <person name="Javaid M."/>
            <person name="Korchina V."/>
            <person name="Kovar C."/>
            <person name="Mata R."/>
            <person name="Mathew T."/>
            <person name="Ngo R."/>
            <person name="Nguyen L."/>
            <person name="Nguyen N."/>
            <person name="Okwuonu G."/>
            <person name="Ongeri F."/>
            <person name="Pham C."/>
            <person name="Simmons D."/>
            <person name="Wilczek-Boney K."/>
            <person name="Hale W."/>
            <person name="Jakkamsetti A."/>
            <person name="Pham P."/>
            <person name="Ruth R."/>
            <person name="San Lucas F."/>
            <person name="Warren J."/>
            <person name="Zhang J."/>
            <person name="Zhao Z."/>
            <person name="Zhou C."/>
            <person name="Zhu D."/>
            <person name="Lee S."/>
            <person name="Bess C."/>
            <person name="Blankenburg K."/>
            <person name="Forbes L."/>
            <person name="Fu Q."/>
            <person name="Gubbala S."/>
            <person name="Hirani K."/>
            <person name="Jayaseelan J.C."/>
            <person name="Lara F."/>
            <person name="Munidasa M."/>
            <person name="Palculict T."/>
            <person name="Patil S."/>
            <person name="Pu L.-L."/>
            <person name="Saada N."/>
            <person name="Tang L."/>
            <person name="Weissenberger G."/>
            <person name="Zhu Y."/>
            <person name="Hemphill L."/>
            <person name="Shang Y."/>
            <person name="Youmans B."/>
            <person name="Ayvaz T."/>
            <person name="Ross M."/>
            <person name="Santibanez J."/>
            <person name="Aqrawi P."/>
            <person name="Gross S."/>
            <person name="Joshi V."/>
            <person name="Fowler G."/>
            <person name="Nazareth L."/>
            <person name="Reid J."/>
            <person name="Worley K."/>
            <person name="Petrosino J."/>
            <person name="Highlander S."/>
            <person name="Gibbs R."/>
        </authorList>
    </citation>
    <scope>NUCLEOTIDE SEQUENCE [LARGE SCALE GENOMIC DNA]</scope>
    <source>
        <strain evidence="1 2">ATCC BAA-614</strain>
    </source>
</reference>
<dbReference type="Proteomes" id="UP000003653">
    <property type="component" value="Unassembled WGS sequence"/>
</dbReference>
<accession>D5PFC5</accession>
<proteinExistence type="predicted"/>
<evidence type="ECO:0000313" key="1">
    <source>
        <dbReference type="EMBL" id="EFG75195.1"/>
    </source>
</evidence>
<organism evidence="1 2">
    <name type="scientific">Mycobacterium parascrofulaceum ATCC BAA-614</name>
    <dbReference type="NCBI Taxonomy" id="525368"/>
    <lineage>
        <taxon>Bacteria</taxon>
        <taxon>Bacillati</taxon>
        <taxon>Actinomycetota</taxon>
        <taxon>Actinomycetes</taxon>
        <taxon>Mycobacteriales</taxon>
        <taxon>Mycobacteriaceae</taxon>
        <taxon>Mycobacterium</taxon>
        <taxon>Mycobacterium simiae complex</taxon>
    </lineage>
</organism>
<sequence length="130" mass="14681">MKQGKALLGEGTLLDKDGNELTDEKCIEIENDITDILNGLERLGAGAVLGVYDDAVFRIRGATIIERTYQRFLPYIIATREAEDVEKRQTRAFTELSVLYQMIEPSLLSQLLRGSRASSDQARLDAYKRR</sequence>